<evidence type="ECO:0000313" key="2">
    <source>
        <dbReference type="EMBL" id="CEE00726.1"/>
    </source>
</evidence>
<dbReference type="AlphaFoldDB" id="A0A090IRM2"/>
<dbReference type="EMBL" id="CCRF01000035">
    <property type="protein sequence ID" value="CEE00726.1"/>
    <property type="molecule type" value="Genomic_DNA"/>
</dbReference>
<dbReference type="Proteomes" id="UP000040576">
    <property type="component" value="Unassembled WGS sequence"/>
</dbReference>
<keyword evidence="1" id="KW-0812">Transmembrane</keyword>
<evidence type="ECO:0000256" key="1">
    <source>
        <dbReference type="SAM" id="Phobius"/>
    </source>
</evidence>
<accession>A0A090IRM2</accession>
<keyword evidence="1" id="KW-1133">Transmembrane helix</keyword>
<proteinExistence type="predicted"/>
<feature type="transmembrane region" description="Helical" evidence="1">
    <location>
        <begin position="46"/>
        <end position="66"/>
    </location>
</feature>
<evidence type="ECO:0000313" key="3">
    <source>
        <dbReference type="Proteomes" id="UP000040576"/>
    </source>
</evidence>
<sequence>MKQTSKKMNLIVGWILFILSIGIFFLQIGFLFFHERLQFEYIDNRLFYVLNMIFVICLFIAILQLLNLEKKWKVFGAVVVLIFMIPNITMISQTNKEIKNIISVSPNFQHVLSLKENTKTGETYYYRSYFGILGRPKEKLPYQTNGRFKVDWLTDDIAAVTYKAKDKTVHQYIGTYGDRGTGISYYYVAAQIYGVWQGKNARITNETEGLSVTVNGRTEIYKWDQVVQFGTLAIVLMKNNEAVWTIALNKDFNVEAAEKGETPGTILLYKATMGKTEPILLKRISSSM</sequence>
<protein>
    <submittedName>
        <fullName evidence="2">Uncharacterized protein</fullName>
    </submittedName>
</protein>
<keyword evidence="1" id="KW-0472">Membrane</keyword>
<name>A0A090IRM2_9BACI</name>
<keyword evidence="3" id="KW-1185">Reference proteome</keyword>
<dbReference type="RefSeq" id="WP_034768494.1">
    <property type="nucleotide sequence ID" value="NZ_CCRF01000035.1"/>
</dbReference>
<feature type="transmembrane region" description="Helical" evidence="1">
    <location>
        <begin position="72"/>
        <end position="91"/>
    </location>
</feature>
<organism evidence="2 3">
    <name type="scientific">Caldibacillus thermoamylovorans</name>
    <dbReference type="NCBI Taxonomy" id="35841"/>
    <lineage>
        <taxon>Bacteria</taxon>
        <taxon>Bacillati</taxon>
        <taxon>Bacillota</taxon>
        <taxon>Bacilli</taxon>
        <taxon>Bacillales</taxon>
        <taxon>Bacillaceae</taxon>
        <taxon>Caldibacillus</taxon>
    </lineage>
</organism>
<feature type="transmembrane region" description="Helical" evidence="1">
    <location>
        <begin position="12"/>
        <end position="34"/>
    </location>
</feature>
<reference evidence="2 3" key="1">
    <citation type="submission" date="2014-07" db="EMBL/GenBank/DDBJ databases">
        <authorList>
            <person name="Wibberg Daniel"/>
        </authorList>
    </citation>
    <scope>NUCLEOTIDE SEQUENCE [LARGE SCALE GENOMIC DNA]</scope>
</reference>
<gene>
    <name evidence="2" type="ORF">BT1A1_0878</name>
</gene>